<proteinExistence type="predicted"/>
<feature type="region of interest" description="Disordered" evidence="1">
    <location>
        <begin position="39"/>
        <end position="61"/>
    </location>
</feature>
<feature type="non-terminal residue" evidence="2">
    <location>
        <position position="1"/>
    </location>
</feature>
<evidence type="ECO:0000313" key="2">
    <source>
        <dbReference type="EMBL" id="GAI99725.1"/>
    </source>
</evidence>
<feature type="compositionally biased region" description="Polar residues" evidence="1">
    <location>
        <begin position="41"/>
        <end position="61"/>
    </location>
</feature>
<gene>
    <name evidence="2" type="ORF">S12H4_29733</name>
</gene>
<comment type="caution">
    <text evidence="2">The sequence shown here is derived from an EMBL/GenBank/DDBJ whole genome shotgun (WGS) entry which is preliminary data.</text>
</comment>
<accession>X1UIL2</accession>
<dbReference type="EMBL" id="BARW01017179">
    <property type="protein sequence ID" value="GAI99725.1"/>
    <property type="molecule type" value="Genomic_DNA"/>
</dbReference>
<organism evidence="2">
    <name type="scientific">marine sediment metagenome</name>
    <dbReference type="NCBI Taxonomy" id="412755"/>
    <lineage>
        <taxon>unclassified sequences</taxon>
        <taxon>metagenomes</taxon>
        <taxon>ecological metagenomes</taxon>
    </lineage>
</organism>
<evidence type="ECO:0000256" key="1">
    <source>
        <dbReference type="SAM" id="MobiDB-lite"/>
    </source>
</evidence>
<name>X1UIL2_9ZZZZ</name>
<protein>
    <submittedName>
        <fullName evidence="2">Uncharacterized protein</fullName>
    </submittedName>
</protein>
<sequence>EMSEEKTSLEALVDAAKKIFTNSEELGKIVAEKKRLEAIELQQSSPKTNGDTTPEEATTPL</sequence>
<dbReference type="AlphaFoldDB" id="X1UIL2"/>
<reference evidence="2" key="1">
    <citation type="journal article" date="2014" name="Front. Microbiol.">
        <title>High frequency of phylogenetically diverse reductive dehalogenase-homologous genes in deep subseafloor sedimentary metagenomes.</title>
        <authorList>
            <person name="Kawai M."/>
            <person name="Futagami T."/>
            <person name="Toyoda A."/>
            <person name="Takaki Y."/>
            <person name="Nishi S."/>
            <person name="Hori S."/>
            <person name="Arai W."/>
            <person name="Tsubouchi T."/>
            <person name="Morono Y."/>
            <person name="Uchiyama I."/>
            <person name="Ito T."/>
            <person name="Fujiyama A."/>
            <person name="Inagaki F."/>
            <person name="Takami H."/>
        </authorList>
    </citation>
    <scope>NUCLEOTIDE SEQUENCE</scope>
    <source>
        <strain evidence="2">Expedition CK06-06</strain>
    </source>
</reference>